<accession>C5BMV4</accession>
<keyword evidence="1" id="KW-1133">Transmembrane helix</keyword>
<reference evidence="3 4" key="1">
    <citation type="journal article" date="2009" name="PLoS ONE">
        <title>The complete genome of Teredinibacter turnerae T7901: an intracellular endosymbiont of marine wood-boring bivalves (shipworms).</title>
        <authorList>
            <person name="Yang J.C."/>
            <person name="Madupu R."/>
            <person name="Durkin A.S."/>
            <person name="Ekborg N.A."/>
            <person name="Pedamallu C.S."/>
            <person name="Hostetler J.B."/>
            <person name="Radune D."/>
            <person name="Toms B.S."/>
            <person name="Henrissat B."/>
            <person name="Coutinho P.M."/>
            <person name="Schwarz S."/>
            <person name="Field L."/>
            <person name="Trindade-Silva A.E."/>
            <person name="Soares C.A.G."/>
            <person name="Elshahawi S."/>
            <person name="Hanora A."/>
            <person name="Schmidt E.W."/>
            <person name="Haygood M.G."/>
            <person name="Posfai J."/>
            <person name="Benner J."/>
            <person name="Madinger C."/>
            <person name="Nove J."/>
            <person name="Anton B."/>
            <person name="Chaudhary K."/>
            <person name="Foster J."/>
            <person name="Holman A."/>
            <person name="Kumar S."/>
            <person name="Lessard P.A."/>
            <person name="Luyten Y.A."/>
            <person name="Slatko B."/>
            <person name="Wood N."/>
            <person name="Wu B."/>
            <person name="Teplitski M."/>
            <person name="Mougous J.D."/>
            <person name="Ward N."/>
            <person name="Eisen J.A."/>
            <person name="Badger J.H."/>
            <person name="Distel D.L."/>
        </authorList>
    </citation>
    <scope>NUCLEOTIDE SEQUENCE [LARGE SCALE GENOMIC DNA]</scope>
    <source>
        <strain evidence="4">ATCC 39867 / T7901</strain>
    </source>
</reference>
<evidence type="ECO:0000313" key="4">
    <source>
        <dbReference type="Proteomes" id="UP000009080"/>
    </source>
</evidence>
<sequence length="197" mass="21305">MNRARYLCLFVGFCLPSLAHAHLVSDRFGDFYSGLLHPLTSVIHLVPWLALALGNGVQALPQARCMLWLFPLVVGLGVVCGLFMPPGQSLEFGLIATFGVALVAVAGRALPAWVWVILVSSIGVLHGMAHAEPALEGRALVLYAAGVTLASHWVMLSMTAIIYWLCRRWAWCVIGVRALGSWILAIGVLFGGYRLLV</sequence>
<evidence type="ECO:0000256" key="2">
    <source>
        <dbReference type="SAM" id="SignalP"/>
    </source>
</evidence>
<dbReference type="EMBL" id="CP001614">
    <property type="protein sequence ID" value="ACR13188.1"/>
    <property type="molecule type" value="Genomic_DNA"/>
</dbReference>
<feature type="transmembrane region" description="Helical" evidence="1">
    <location>
        <begin position="31"/>
        <end position="53"/>
    </location>
</feature>
<dbReference type="Proteomes" id="UP000009080">
    <property type="component" value="Chromosome"/>
</dbReference>
<organism evidence="3 4">
    <name type="scientific">Teredinibacter turnerae (strain ATCC 39867 / T7901)</name>
    <dbReference type="NCBI Taxonomy" id="377629"/>
    <lineage>
        <taxon>Bacteria</taxon>
        <taxon>Pseudomonadati</taxon>
        <taxon>Pseudomonadota</taxon>
        <taxon>Gammaproteobacteria</taxon>
        <taxon>Cellvibrionales</taxon>
        <taxon>Cellvibrionaceae</taxon>
        <taxon>Teredinibacter</taxon>
    </lineage>
</organism>
<feature type="transmembrane region" description="Helical" evidence="1">
    <location>
        <begin position="112"/>
        <end position="129"/>
    </location>
</feature>
<evidence type="ECO:0000313" key="3">
    <source>
        <dbReference type="EMBL" id="ACR13188.1"/>
    </source>
</evidence>
<keyword evidence="2" id="KW-0732">Signal</keyword>
<dbReference type="RefSeq" id="WP_015819301.1">
    <property type="nucleotide sequence ID" value="NC_012997.1"/>
</dbReference>
<dbReference type="AlphaFoldDB" id="C5BMV4"/>
<dbReference type="InterPro" id="IPR007038">
    <property type="entry name" value="HupE_UreJ"/>
</dbReference>
<protein>
    <submittedName>
        <fullName evidence="3">Membrane protein</fullName>
    </submittedName>
</protein>
<feature type="transmembrane region" description="Helical" evidence="1">
    <location>
        <begin position="178"/>
        <end position="196"/>
    </location>
</feature>
<keyword evidence="1" id="KW-0472">Membrane</keyword>
<feature type="transmembrane region" description="Helical" evidence="1">
    <location>
        <begin position="141"/>
        <end position="166"/>
    </location>
</feature>
<feature type="transmembrane region" description="Helical" evidence="1">
    <location>
        <begin position="65"/>
        <end position="84"/>
    </location>
</feature>
<dbReference type="HOGENOM" id="CLU_118581_0_0_6"/>
<proteinExistence type="predicted"/>
<evidence type="ECO:0000256" key="1">
    <source>
        <dbReference type="SAM" id="Phobius"/>
    </source>
</evidence>
<gene>
    <name evidence="3" type="ordered locus">TERTU_0441</name>
</gene>
<name>C5BMV4_TERTT</name>
<feature type="transmembrane region" description="Helical" evidence="1">
    <location>
        <begin position="90"/>
        <end position="107"/>
    </location>
</feature>
<dbReference type="eggNOG" id="COG2370">
    <property type="taxonomic scope" value="Bacteria"/>
</dbReference>
<feature type="signal peptide" evidence="2">
    <location>
        <begin position="1"/>
        <end position="21"/>
    </location>
</feature>
<dbReference type="KEGG" id="ttu:TERTU_0441"/>
<dbReference type="OrthoDB" id="7959054at2"/>
<dbReference type="STRING" id="377629.TERTU_0441"/>
<feature type="chain" id="PRO_5002948910" evidence="2">
    <location>
        <begin position="22"/>
        <end position="197"/>
    </location>
</feature>
<keyword evidence="4" id="KW-1185">Reference proteome</keyword>
<keyword evidence="1" id="KW-0812">Transmembrane</keyword>
<dbReference type="Pfam" id="PF04955">
    <property type="entry name" value="HupE_UreJ"/>
    <property type="match status" value="1"/>
</dbReference>